<evidence type="ECO:0000313" key="2">
    <source>
        <dbReference type="Proteomes" id="UP000001844"/>
    </source>
</evidence>
<reference evidence="2" key="1">
    <citation type="submission" date="2010-04" db="EMBL/GenBank/DDBJ databases">
        <title>Complete genome sequence of Nitrosococcus halophilus Nc4, a salt-adapted, aerobic obligate ammonia-oxidizing sulfur purple bacterium.</title>
        <authorList>
            <consortium name="US DOE Joint Genome Institute"/>
            <person name="Campbell M.A."/>
            <person name="Malfatti S.A."/>
            <person name="Chain P.S.G."/>
            <person name="Heidelberg J.F."/>
            <person name="Ward B.B."/>
            <person name="Klotz M.G."/>
        </authorList>
    </citation>
    <scope>NUCLEOTIDE SEQUENCE [LARGE SCALE GENOMIC DNA]</scope>
    <source>
        <strain evidence="2">Nc4</strain>
    </source>
</reference>
<dbReference type="RefSeq" id="WP_013033756.1">
    <property type="nucleotide sequence ID" value="NC_013960.1"/>
</dbReference>
<keyword evidence="2" id="KW-1185">Reference proteome</keyword>
<protein>
    <submittedName>
        <fullName evidence="1">CRISPR-associated protein, TIGR02710 family</fullName>
    </submittedName>
</protein>
<evidence type="ECO:0000313" key="1">
    <source>
        <dbReference type="EMBL" id="ADE15901.1"/>
    </source>
</evidence>
<dbReference type="HOGENOM" id="CLU_045222_0_0_6"/>
<dbReference type="AlphaFoldDB" id="D5BXZ0"/>
<proteinExistence type="predicted"/>
<name>D5BXZ0_NITHN</name>
<dbReference type="Proteomes" id="UP000001844">
    <property type="component" value="Chromosome"/>
</dbReference>
<organism evidence="1 2">
    <name type="scientific">Nitrosococcus halophilus (strain Nc4)</name>
    <dbReference type="NCBI Taxonomy" id="472759"/>
    <lineage>
        <taxon>Bacteria</taxon>
        <taxon>Pseudomonadati</taxon>
        <taxon>Pseudomonadota</taxon>
        <taxon>Gammaproteobacteria</taxon>
        <taxon>Chromatiales</taxon>
        <taxon>Chromatiaceae</taxon>
        <taxon>Nitrosococcus</taxon>
    </lineage>
</organism>
<dbReference type="STRING" id="472759.Nhal_2836"/>
<accession>D5BXZ0</accession>
<dbReference type="Pfam" id="PF09670">
    <property type="entry name" value="Cas_Cas02710"/>
    <property type="match status" value="1"/>
</dbReference>
<gene>
    <name evidence="1" type="ordered locus">Nhal_2836</name>
</gene>
<dbReference type="eggNOG" id="COG0457">
    <property type="taxonomic scope" value="Bacteria"/>
</dbReference>
<dbReference type="InterPro" id="IPR014082">
    <property type="entry name" value="CRISPR-assoc_prot_Cas02710"/>
</dbReference>
<sequence>MTTILICTVGGSHQPIVTTIQEARPDFVCFICTGRDLATEKPGSEVQIVGQGNIIKANPNDRSPTLPNIPTQAGLQADQYELCIVPADDLEEGVEVILRKLAELRERFPGARLMADYTGGTKTMTAALVMAALEGEETELRLVTGARADLLKVRDGTQRSAAASVENLRLQRAIATHLAAWRRFGYGEAAQGLNALPMPRDRQWRAELQIAQDLSLGYDAWDRFDHGTARRYLSLYRARIGPVAGLQLKFLDLLTLEETDPRREPAQLLDLWLNAERRAAQGRYDDAVARAYRLLEWTAQWLLRTGCDLDTSDIREEQLVEGVSIIRNRKGKWQAALLAAWDLVAHYLGGEAREFAQAQREVLQDHIQIRNQSILAHGYRAVSQGDWESLAGWMSTAFLPLLRAKAEEAGVRLSPLQLPTRPFWREGMV</sequence>
<dbReference type="EMBL" id="CP001798">
    <property type="protein sequence ID" value="ADE15901.1"/>
    <property type="molecule type" value="Genomic_DNA"/>
</dbReference>
<dbReference type="OrthoDB" id="793940at2"/>
<dbReference type="KEGG" id="nhl:Nhal_2836"/>
<dbReference type="NCBIfam" id="TIGR02710">
    <property type="entry name" value="TIGR02710 family CRISPR-associated CARF protein"/>
    <property type="match status" value="1"/>
</dbReference>